<dbReference type="PANTHER" id="PTHR31043">
    <property type="entry name" value="NEPHROCYSTIN-4"/>
    <property type="match status" value="1"/>
</dbReference>
<proteinExistence type="predicted"/>
<feature type="region of interest" description="Disordered" evidence="1">
    <location>
        <begin position="299"/>
        <end position="375"/>
    </location>
</feature>
<dbReference type="Pfam" id="PF26187">
    <property type="entry name" value="Ig_NPHP4_4th"/>
    <property type="match status" value="1"/>
</dbReference>
<evidence type="ECO:0000313" key="4">
    <source>
        <dbReference type="EMBL" id="ORZ40305.1"/>
    </source>
</evidence>
<evidence type="ECO:0008006" key="6">
    <source>
        <dbReference type="Google" id="ProtNLM"/>
    </source>
</evidence>
<sequence>MSFDIPEHLLYSLMSPNMRSNYLIAEFHVTGHKRIVSLGWCPIPVQGLTSKPVERNTPIYRGTPRVLLALEPPFDLPQPTMTPISGAALSFRLSTESNGISDLSQFFHSNTFLNNINPVYPVLNQVTLESIQVSFCNSTNAGKRRDSLESKLAETIAALYHRSLPSGDSTSSEDFAIQEKRLCIGLHNQHKFVGKVTRVFAANESLEDGSLVFADVFLSDVFVDPTLTLLVWMEYQVKHTWIVAGWGMIPTTRLPQYSDSFRIDLHSTTFLPDRLSFSHESTFLTLDTVIEVYGLPPSPSKPKPAAIAPPAPTIEPPPKPDNPEPSQPSHQSLADHESKGTIPASTEQLEDGNVDPTPSKPIQPDPPLDSGILYPRPEPRSLLGLSRSHLARLLSARFPLSTALSPTERPGNTSLDAESRDTRTVNRISLLFLAFAPATASRMVVPDHVRLDFTFYTFAPVSTTALLLAGADPADRHAPTVLQHLDAPYDGHLEQYTVDVAEEIPAAGLHSGPHSVPPSSFAHYLSTSSLAIHVWDVSTGHFIGRGQVPLSGLLRHGRGRSTEVHAVPIGDPHVGSNAVLGTLYLTMENLGELPSSSDGGAGVRLTWADIFNTRYSTNRVGDFRQHLARRNKIAPMVAKLTQSVDVDQSLPLGERRQRYKCLVGEIQASRERCKFSEITKRIRGEMTTHYQGHVMFGCSHFFHFSFSNPKASDSLYRLVIDEPNLRVLTHEPEICFFSSNGRDKPVVHSRNNQLELLVHPLESVAIPLLFTSVEAASEIRGSVSILDVHTGNAVARLECAFFIRPAPVHNHMFFHASANEYFRCSIPMGNVLTTNLAAMGGLVTSSPIELSTGSQALSAAASKPTVIASVQCFDSDVYCGVDASSAAIQLKLRAPRDPPSTRQILVYAYADMFAHQLVGVVRVTIRATQRVEVVGHLGQLSTVALTVPPNVVRSAGHRLVTCYKSPLLLSSGSESTTLKVACEGSIALSHGSFEVKYSPDKVGDESQVVNLVDTATKELIWAWTLHCQSLAPLVTKTFQLTLPLHRSISKRISFTNPYRLAKVFHVSTSHPNLVAIREDVFELSATGTIYLHLTFTHMDSPVHVDVYIYINDHEGNAEECFCIQADYKADVRGSGARLGPGGLVGASAASIDR</sequence>
<dbReference type="EMBL" id="MCFL01000003">
    <property type="protein sequence ID" value="ORZ40305.1"/>
    <property type="molecule type" value="Genomic_DNA"/>
</dbReference>
<evidence type="ECO:0000256" key="1">
    <source>
        <dbReference type="SAM" id="MobiDB-lite"/>
    </source>
</evidence>
<keyword evidence="5" id="KW-1185">Reference proteome</keyword>
<dbReference type="Proteomes" id="UP000193411">
    <property type="component" value="Unassembled WGS sequence"/>
</dbReference>
<feature type="compositionally biased region" description="Pro residues" evidence="1">
    <location>
        <begin position="358"/>
        <end position="367"/>
    </location>
</feature>
<feature type="domain" description="NPHP4 C2-like" evidence="2">
    <location>
        <begin position="404"/>
        <end position="559"/>
    </location>
</feature>
<dbReference type="AlphaFoldDB" id="A0A1Y2I0C8"/>
<name>A0A1Y2I0C8_9FUNG</name>
<dbReference type="STRING" id="765915.A0A1Y2I0C8"/>
<evidence type="ECO:0000259" key="2">
    <source>
        <dbReference type="Pfam" id="PF26186"/>
    </source>
</evidence>
<dbReference type="InterPro" id="IPR058685">
    <property type="entry name" value="Ig_NPHP4_4th"/>
</dbReference>
<comment type="caution">
    <text evidence="4">The sequence shown here is derived from an EMBL/GenBank/DDBJ whole genome shotgun (WGS) entry which is preliminary data.</text>
</comment>
<gene>
    <name evidence="4" type="ORF">BCR44DRAFT_1172192</name>
</gene>
<dbReference type="OrthoDB" id="313446at2759"/>
<feature type="domain" description="NPHP4 Ig-like" evidence="3">
    <location>
        <begin position="1036"/>
        <end position="1128"/>
    </location>
</feature>
<evidence type="ECO:0000259" key="3">
    <source>
        <dbReference type="Pfam" id="PF26187"/>
    </source>
</evidence>
<organism evidence="4 5">
    <name type="scientific">Catenaria anguillulae PL171</name>
    <dbReference type="NCBI Taxonomy" id="765915"/>
    <lineage>
        <taxon>Eukaryota</taxon>
        <taxon>Fungi</taxon>
        <taxon>Fungi incertae sedis</taxon>
        <taxon>Blastocladiomycota</taxon>
        <taxon>Blastocladiomycetes</taxon>
        <taxon>Blastocladiales</taxon>
        <taxon>Catenariaceae</taxon>
        <taxon>Catenaria</taxon>
    </lineage>
</organism>
<dbReference type="GO" id="GO:0097730">
    <property type="term" value="C:non-motile cilium"/>
    <property type="evidence" value="ECO:0007669"/>
    <property type="project" value="InterPro"/>
</dbReference>
<dbReference type="InterPro" id="IPR029775">
    <property type="entry name" value="NPHP4"/>
</dbReference>
<dbReference type="InterPro" id="IPR058765">
    <property type="entry name" value="NPHP4_C2-like"/>
</dbReference>
<dbReference type="Pfam" id="PF26186">
    <property type="entry name" value="NPHP4_C2_3rd"/>
    <property type="match status" value="1"/>
</dbReference>
<feature type="compositionally biased region" description="Pro residues" evidence="1">
    <location>
        <begin position="299"/>
        <end position="326"/>
    </location>
</feature>
<accession>A0A1Y2I0C8</accession>
<dbReference type="GO" id="GO:0005856">
    <property type="term" value="C:cytoskeleton"/>
    <property type="evidence" value="ECO:0007669"/>
    <property type="project" value="InterPro"/>
</dbReference>
<evidence type="ECO:0000313" key="5">
    <source>
        <dbReference type="Proteomes" id="UP000193411"/>
    </source>
</evidence>
<protein>
    <recommendedName>
        <fullName evidence="6">Nephrocystin-4</fullName>
    </recommendedName>
</protein>
<dbReference type="PANTHER" id="PTHR31043:SF3">
    <property type="entry name" value="NEPHROCYSTIN-4"/>
    <property type="match status" value="1"/>
</dbReference>
<reference evidence="4 5" key="1">
    <citation type="submission" date="2016-07" db="EMBL/GenBank/DDBJ databases">
        <title>Pervasive Adenine N6-methylation of Active Genes in Fungi.</title>
        <authorList>
            <consortium name="DOE Joint Genome Institute"/>
            <person name="Mondo S.J."/>
            <person name="Dannebaum R.O."/>
            <person name="Kuo R.C."/>
            <person name="Labutti K."/>
            <person name="Haridas S."/>
            <person name="Kuo A."/>
            <person name="Salamov A."/>
            <person name="Ahrendt S.R."/>
            <person name="Lipzen A."/>
            <person name="Sullivan W."/>
            <person name="Andreopoulos W.B."/>
            <person name="Clum A."/>
            <person name="Lindquist E."/>
            <person name="Daum C."/>
            <person name="Ramamoorthy G.K."/>
            <person name="Gryganskyi A."/>
            <person name="Culley D."/>
            <person name="Magnuson J.K."/>
            <person name="James T.Y."/>
            <person name="O'Malley M.A."/>
            <person name="Stajich J.E."/>
            <person name="Spatafora J.W."/>
            <person name="Visel A."/>
            <person name="Grigoriev I.V."/>
        </authorList>
    </citation>
    <scope>NUCLEOTIDE SEQUENCE [LARGE SCALE GENOMIC DNA]</scope>
    <source>
        <strain evidence="4 5">PL171</strain>
    </source>
</reference>